<dbReference type="AlphaFoldDB" id="D4F0C3"/>
<dbReference type="Proteomes" id="UP000003692">
    <property type="component" value="Unassembled WGS sequence"/>
</dbReference>
<dbReference type="EMBL" id="ADGK01000009">
    <property type="protein sequence ID" value="EFE24813.1"/>
    <property type="molecule type" value="Genomic_DNA"/>
</dbReference>
<accession>D4F0C3</accession>
<dbReference type="HOGENOM" id="CLU_3042924_0_0_6"/>
<evidence type="ECO:0000313" key="1">
    <source>
        <dbReference type="EMBL" id="EFE24813.1"/>
    </source>
</evidence>
<gene>
    <name evidence="1" type="ORF">EDWATA_00146</name>
</gene>
<protein>
    <submittedName>
        <fullName evidence="1">Uncharacterized protein</fullName>
    </submittedName>
</protein>
<evidence type="ECO:0000313" key="2">
    <source>
        <dbReference type="Proteomes" id="UP000003692"/>
    </source>
</evidence>
<comment type="caution">
    <text evidence="1">The sequence shown here is derived from an EMBL/GenBank/DDBJ whole genome shotgun (WGS) entry which is preliminary data.</text>
</comment>
<organism evidence="1 2">
    <name type="scientific">Edwardsiella tarda ATCC 23685</name>
    <dbReference type="NCBI Taxonomy" id="500638"/>
    <lineage>
        <taxon>Bacteria</taxon>
        <taxon>Pseudomonadati</taxon>
        <taxon>Pseudomonadota</taxon>
        <taxon>Gammaproteobacteria</taxon>
        <taxon>Enterobacterales</taxon>
        <taxon>Hafniaceae</taxon>
        <taxon>Edwardsiella</taxon>
    </lineage>
</organism>
<reference evidence="1 2" key="1">
    <citation type="submission" date="2010-02" db="EMBL/GenBank/DDBJ databases">
        <authorList>
            <person name="Weinstock G."/>
            <person name="Sodergren E."/>
            <person name="Clifton S."/>
            <person name="Fulton L."/>
            <person name="Fulton B."/>
            <person name="Courtney L."/>
            <person name="Fronick C."/>
            <person name="Harrison M."/>
            <person name="Strong C."/>
            <person name="Farmer C."/>
            <person name="Delahaunty K."/>
            <person name="Markovic C."/>
            <person name="Hall O."/>
            <person name="Minx P."/>
            <person name="Tomlinson C."/>
            <person name="Mitreva M."/>
            <person name="Nelson J."/>
            <person name="Hou S."/>
            <person name="Wollam A."/>
            <person name="Pepin K.H."/>
            <person name="Johnson M."/>
            <person name="Bhonagiri V."/>
            <person name="Zhang X."/>
            <person name="Suruliraj S."/>
            <person name="Warren W."/>
            <person name="Chinwalla A."/>
            <person name="Mardis E.R."/>
            <person name="Wilson R.K."/>
        </authorList>
    </citation>
    <scope>NUCLEOTIDE SEQUENCE [LARGE SCALE GENOMIC DNA]</scope>
    <source>
        <strain evidence="1 2">ATCC 23685</strain>
    </source>
</reference>
<name>D4F0C3_EDWTA</name>
<proteinExistence type="predicted"/>
<sequence>MHPQHRYIFQQQTSCINARNSVRLFLIYYITLDHNDSQKIFVSKSPSLYRFIIK</sequence>